<evidence type="ECO:0000313" key="3">
    <source>
        <dbReference type="EMBL" id="CDZ82689.1"/>
    </source>
</evidence>
<feature type="transmembrane region" description="Helical" evidence="1">
    <location>
        <begin position="195"/>
        <end position="212"/>
    </location>
</feature>
<sequence length="329" mass="37519">MTRRTDIDIYRGLGILLVVLGHVSFLSPSWHKIIYSFHMPAFFILSGYLVNVKNLELKPWIFIIQRFYRLIIPAWTIGVICGLPFVAMLLMSNISGSDFLMKLYGTLTGATKVANNFFVTPIWFLYCLFIVEAMFYLIMKISSNKYIIALIVISFYLIAKNVNIFHFFNVNIAFIAMPYFLIGYILQSIVITRHINYAMISVVLLLGFSYLTPTEVDMSALQVGNGVWAFINLASALAGSYLLYYIAGYINSEFISWLGKNTLVILGFNYYINAIAKNILTFAHMEYYVILSFIIQIILLAILVKIIACWPALNSLVNGKMFVTYKEAK</sequence>
<dbReference type="GO" id="GO:0016747">
    <property type="term" value="F:acyltransferase activity, transferring groups other than amino-acyl groups"/>
    <property type="evidence" value="ECO:0007669"/>
    <property type="project" value="InterPro"/>
</dbReference>
<feature type="transmembrane region" description="Helical" evidence="1">
    <location>
        <begin position="227"/>
        <end position="247"/>
    </location>
</feature>
<dbReference type="AlphaFoldDB" id="A0A078LEV9"/>
<evidence type="ECO:0000259" key="2">
    <source>
        <dbReference type="Pfam" id="PF01757"/>
    </source>
</evidence>
<feature type="transmembrane region" description="Helical" evidence="1">
    <location>
        <begin position="287"/>
        <end position="313"/>
    </location>
</feature>
<protein>
    <submittedName>
        <fullName evidence="3">Glucans biosynthesis protein</fullName>
    </submittedName>
</protein>
<dbReference type="PANTHER" id="PTHR37312:SF1">
    <property type="entry name" value="MEMBRANE-BOUND ACYLTRANSFERASE YKRP-RELATED"/>
    <property type="match status" value="1"/>
</dbReference>
<proteinExistence type="predicted"/>
<feature type="domain" description="Acyltransferase 3" evidence="2">
    <location>
        <begin position="6"/>
        <end position="308"/>
    </location>
</feature>
<feature type="transmembrane region" description="Helical" evidence="1">
    <location>
        <begin position="9"/>
        <end position="27"/>
    </location>
</feature>
<dbReference type="InterPro" id="IPR002656">
    <property type="entry name" value="Acyl_transf_3_dom"/>
</dbReference>
<keyword evidence="1" id="KW-1133">Transmembrane helix</keyword>
<dbReference type="PATRIC" id="fig|545.12.peg.773"/>
<keyword evidence="1" id="KW-0472">Membrane</keyword>
<dbReference type="EMBL" id="LK931336">
    <property type="protein sequence ID" value="CDZ82689.1"/>
    <property type="molecule type" value="Genomic_DNA"/>
</dbReference>
<dbReference type="PANTHER" id="PTHR37312">
    <property type="entry name" value="MEMBRANE-BOUND ACYLTRANSFERASE YKRP-RELATED"/>
    <property type="match status" value="1"/>
</dbReference>
<gene>
    <name evidence="3" type="ORF">BN1086_00773</name>
</gene>
<keyword evidence="1" id="KW-0812">Transmembrane</keyword>
<dbReference type="InterPro" id="IPR052734">
    <property type="entry name" value="Nod_factor_acetyltransferase"/>
</dbReference>
<feature type="transmembrane region" description="Helical" evidence="1">
    <location>
        <begin position="70"/>
        <end position="94"/>
    </location>
</feature>
<feature type="transmembrane region" description="Helical" evidence="1">
    <location>
        <begin position="146"/>
        <end position="162"/>
    </location>
</feature>
<evidence type="ECO:0000256" key="1">
    <source>
        <dbReference type="SAM" id="Phobius"/>
    </source>
</evidence>
<feature type="transmembrane region" description="Helical" evidence="1">
    <location>
        <begin position="33"/>
        <end position="50"/>
    </location>
</feature>
<name>A0A078LEV9_CITKO</name>
<reference evidence="3" key="1">
    <citation type="submission" date="2014-06" db="EMBL/GenBank/DDBJ databases">
        <authorList>
            <person name="Urmite Genomes Urmite Genomes"/>
        </authorList>
    </citation>
    <scope>NUCLEOTIDE SEQUENCE</scope>
</reference>
<accession>A0A078LEV9</accession>
<dbReference type="Pfam" id="PF01757">
    <property type="entry name" value="Acyl_transf_3"/>
    <property type="match status" value="1"/>
</dbReference>
<feature type="transmembrane region" description="Helical" evidence="1">
    <location>
        <begin position="168"/>
        <end position="186"/>
    </location>
</feature>
<dbReference type="RefSeq" id="WP_199971599.1">
    <property type="nucleotide sequence ID" value="NZ_JADVGH010000002.1"/>
</dbReference>
<feature type="transmembrane region" description="Helical" evidence="1">
    <location>
        <begin position="114"/>
        <end position="139"/>
    </location>
</feature>
<organism evidence="3">
    <name type="scientific">Citrobacter koseri</name>
    <name type="common">Citrobacter diversus</name>
    <dbReference type="NCBI Taxonomy" id="545"/>
    <lineage>
        <taxon>Bacteria</taxon>
        <taxon>Pseudomonadati</taxon>
        <taxon>Pseudomonadota</taxon>
        <taxon>Gammaproteobacteria</taxon>
        <taxon>Enterobacterales</taxon>
        <taxon>Enterobacteriaceae</taxon>
        <taxon>Citrobacter</taxon>
    </lineage>
</organism>